<dbReference type="EMBL" id="CM039438">
    <property type="protein sequence ID" value="KAI4300053.1"/>
    <property type="molecule type" value="Genomic_DNA"/>
</dbReference>
<sequence>MEGGVVDTDSSAFRACLTLSYKNPYVLLLTCSAGIGGFLFGYDTGVISGALLYIRDEFREVETRIWLQELIVSMALVGAIIGAAFGGWMSDRFGRKPAILLADALFFAGSIVMAVAPNATVLLIGRLFIGLGVGMASMTAPLYISEASPTKVRGALVALNGFLITVGQFLSYCINLGFTEVKGTWRWMLGVASVPAIIQILLMAFLPESPRWLYRKGREAEGEKILRKIYLTDEVELEIQSLQESVSAEMKDEAAAGKFTMVTMLKDKAVRRGLSAGMGSLVFQQFVGINTVMYYSPAIVQLAGFASNKIALLLSLITAGLNAFGSIISIVFIDKVGRKKLMIISLAGVTASLVLLTIIFREAETHSPRTSAIDTLHFNNTCPQYRKASRPEDWDCTTCLKQQCGFCAEKPNELLPGACLISDVVSKQHCLGEHREWYTKGCPSKVGWVAILGLAAYILFFAPGMGSVPWVINSEIYPLKYRGVCGGMASTATWISNLIVSQSFLSLTVSLGTAWTFLLFGIIALIAIIYITIVVPETKGLPMEEIENMLENRPVHVKFWQKSEV</sequence>
<dbReference type="Proteomes" id="UP000828941">
    <property type="component" value="Chromosome 13"/>
</dbReference>
<keyword evidence="2" id="KW-1185">Reference proteome</keyword>
<organism evidence="1 2">
    <name type="scientific">Bauhinia variegata</name>
    <name type="common">Purple orchid tree</name>
    <name type="synonym">Phanera variegata</name>
    <dbReference type="NCBI Taxonomy" id="167791"/>
    <lineage>
        <taxon>Eukaryota</taxon>
        <taxon>Viridiplantae</taxon>
        <taxon>Streptophyta</taxon>
        <taxon>Embryophyta</taxon>
        <taxon>Tracheophyta</taxon>
        <taxon>Spermatophyta</taxon>
        <taxon>Magnoliopsida</taxon>
        <taxon>eudicotyledons</taxon>
        <taxon>Gunneridae</taxon>
        <taxon>Pentapetalae</taxon>
        <taxon>rosids</taxon>
        <taxon>fabids</taxon>
        <taxon>Fabales</taxon>
        <taxon>Fabaceae</taxon>
        <taxon>Cercidoideae</taxon>
        <taxon>Cercideae</taxon>
        <taxon>Bauhiniinae</taxon>
        <taxon>Bauhinia</taxon>
    </lineage>
</organism>
<evidence type="ECO:0000313" key="2">
    <source>
        <dbReference type="Proteomes" id="UP000828941"/>
    </source>
</evidence>
<name>A0ACB9KRY0_BAUVA</name>
<evidence type="ECO:0000313" key="1">
    <source>
        <dbReference type="EMBL" id="KAI4300053.1"/>
    </source>
</evidence>
<proteinExistence type="predicted"/>
<accession>A0ACB9KRY0</accession>
<comment type="caution">
    <text evidence="1">The sequence shown here is derived from an EMBL/GenBank/DDBJ whole genome shotgun (WGS) entry which is preliminary data.</text>
</comment>
<protein>
    <submittedName>
        <fullName evidence="1">Uncharacterized protein</fullName>
    </submittedName>
</protein>
<reference evidence="1 2" key="1">
    <citation type="journal article" date="2022" name="DNA Res.">
        <title>Chromosomal-level genome assembly of the orchid tree Bauhinia variegata (Leguminosae; Cercidoideae) supports the allotetraploid origin hypothesis of Bauhinia.</title>
        <authorList>
            <person name="Zhong Y."/>
            <person name="Chen Y."/>
            <person name="Zheng D."/>
            <person name="Pang J."/>
            <person name="Liu Y."/>
            <person name="Luo S."/>
            <person name="Meng S."/>
            <person name="Qian L."/>
            <person name="Wei D."/>
            <person name="Dai S."/>
            <person name="Zhou R."/>
        </authorList>
    </citation>
    <scope>NUCLEOTIDE SEQUENCE [LARGE SCALE GENOMIC DNA]</scope>
    <source>
        <strain evidence="1">BV-YZ2020</strain>
    </source>
</reference>
<gene>
    <name evidence="1" type="ORF">L6164_033471</name>
</gene>